<dbReference type="InterPro" id="IPR018490">
    <property type="entry name" value="cNMP-bd_dom_sf"/>
</dbReference>
<protein>
    <submittedName>
        <fullName evidence="2">cAMP-binding domain of CRP or a regulatory subunit of cAMP-dependent protein kinases</fullName>
    </submittedName>
</protein>
<dbReference type="PROSITE" id="PS50042">
    <property type="entry name" value="CNMP_BINDING_3"/>
    <property type="match status" value="1"/>
</dbReference>
<dbReference type="SUPFAM" id="SSF51206">
    <property type="entry name" value="cAMP-binding domain-like"/>
    <property type="match status" value="1"/>
</dbReference>
<dbReference type="Proteomes" id="UP000190166">
    <property type="component" value="Unassembled WGS sequence"/>
</dbReference>
<name>A0A1T5PB85_9BACT</name>
<dbReference type="GO" id="GO:0016301">
    <property type="term" value="F:kinase activity"/>
    <property type="evidence" value="ECO:0007669"/>
    <property type="project" value="UniProtKB-KW"/>
</dbReference>
<evidence type="ECO:0000313" key="3">
    <source>
        <dbReference type="Proteomes" id="UP000190166"/>
    </source>
</evidence>
<dbReference type="CDD" id="cd00038">
    <property type="entry name" value="CAP_ED"/>
    <property type="match status" value="1"/>
</dbReference>
<dbReference type="RefSeq" id="WP_079473167.1">
    <property type="nucleotide sequence ID" value="NZ_FUZZ01000006.1"/>
</dbReference>
<dbReference type="InterPro" id="IPR000595">
    <property type="entry name" value="cNMP-bd_dom"/>
</dbReference>
<evidence type="ECO:0000259" key="1">
    <source>
        <dbReference type="PROSITE" id="PS50042"/>
    </source>
</evidence>
<proteinExistence type="predicted"/>
<keyword evidence="2" id="KW-0418">Kinase</keyword>
<dbReference type="Pfam" id="PF00027">
    <property type="entry name" value="cNMP_binding"/>
    <property type="match status" value="1"/>
</dbReference>
<keyword evidence="2" id="KW-0808">Transferase</keyword>
<evidence type="ECO:0000313" key="2">
    <source>
        <dbReference type="EMBL" id="SKD10000.1"/>
    </source>
</evidence>
<sequence>MYEQLTKYITDRVQLSEANLQKVLSCFNLLKAKKNELVGRTGEPSRRMFFVNKGCLRVYFIKPDGREATRRFAFENSFSTSLTSFIDGTLLKEDTQAIEQSELLYIHREDFYSLLDTIPGWEIFYRGFLESAYLTNTRRLEDLITLNPRERYQLLLKENPQMVLRLPNKLVANYLNITQEALSRIKSGIRLFDQDQ</sequence>
<accession>A0A1T5PB85</accession>
<dbReference type="Gene3D" id="2.60.120.10">
    <property type="entry name" value="Jelly Rolls"/>
    <property type="match status" value="1"/>
</dbReference>
<organism evidence="2 3">
    <name type="scientific">Chitinophaga ginsengisegetis</name>
    <dbReference type="NCBI Taxonomy" id="393003"/>
    <lineage>
        <taxon>Bacteria</taxon>
        <taxon>Pseudomonadati</taxon>
        <taxon>Bacteroidota</taxon>
        <taxon>Chitinophagia</taxon>
        <taxon>Chitinophagales</taxon>
        <taxon>Chitinophagaceae</taxon>
        <taxon>Chitinophaga</taxon>
    </lineage>
</organism>
<dbReference type="InterPro" id="IPR014710">
    <property type="entry name" value="RmlC-like_jellyroll"/>
</dbReference>
<dbReference type="EMBL" id="FUZZ01000006">
    <property type="protein sequence ID" value="SKD10000.1"/>
    <property type="molecule type" value="Genomic_DNA"/>
</dbReference>
<feature type="domain" description="Cyclic nucleotide-binding" evidence="1">
    <location>
        <begin position="15"/>
        <end position="115"/>
    </location>
</feature>
<gene>
    <name evidence="2" type="ORF">SAMN05660461_5900</name>
</gene>
<dbReference type="STRING" id="393003.SAMN05660461_5900"/>
<dbReference type="AlphaFoldDB" id="A0A1T5PB85"/>
<reference evidence="2 3" key="1">
    <citation type="submission" date="2017-02" db="EMBL/GenBank/DDBJ databases">
        <authorList>
            <person name="Peterson S.W."/>
        </authorList>
    </citation>
    <scope>NUCLEOTIDE SEQUENCE [LARGE SCALE GENOMIC DNA]</scope>
    <source>
        <strain evidence="2 3">DSM 18108</strain>
    </source>
</reference>
<keyword evidence="3" id="KW-1185">Reference proteome</keyword>